<reference evidence="1" key="2">
    <citation type="journal article" date="2015" name="Fish Shellfish Immunol.">
        <title>Early steps in the European eel (Anguilla anguilla)-Vibrio vulnificus interaction in the gills: Role of the RtxA13 toxin.</title>
        <authorList>
            <person name="Callol A."/>
            <person name="Pajuelo D."/>
            <person name="Ebbesson L."/>
            <person name="Teles M."/>
            <person name="MacKenzie S."/>
            <person name="Amaro C."/>
        </authorList>
    </citation>
    <scope>NUCLEOTIDE SEQUENCE</scope>
</reference>
<accession>A0A0E9V0R8</accession>
<name>A0A0E9V0R8_ANGAN</name>
<organism evidence="1">
    <name type="scientific">Anguilla anguilla</name>
    <name type="common">European freshwater eel</name>
    <name type="synonym">Muraena anguilla</name>
    <dbReference type="NCBI Taxonomy" id="7936"/>
    <lineage>
        <taxon>Eukaryota</taxon>
        <taxon>Metazoa</taxon>
        <taxon>Chordata</taxon>
        <taxon>Craniata</taxon>
        <taxon>Vertebrata</taxon>
        <taxon>Euteleostomi</taxon>
        <taxon>Actinopterygii</taxon>
        <taxon>Neopterygii</taxon>
        <taxon>Teleostei</taxon>
        <taxon>Anguilliformes</taxon>
        <taxon>Anguillidae</taxon>
        <taxon>Anguilla</taxon>
    </lineage>
</organism>
<proteinExistence type="predicted"/>
<protein>
    <submittedName>
        <fullName evidence="1">Uncharacterized protein</fullName>
    </submittedName>
</protein>
<reference evidence="1" key="1">
    <citation type="submission" date="2014-11" db="EMBL/GenBank/DDBJ databases">
        <authorList>
            <person name="Amaro Gonzalez C."/>
        </authorList>
    </citation>
    <scope>NUCLEOTIDE SEQUENCE</scope>
</reference>
<dbReference type="EMBL" id="GBXM01037759">
    <property type="protein sequence ID" value="JAH70818.1"/>
    <property type="molecule type" value="Transcribed_RNA"/>
</dbReference>
<evidence type="ECO:0000313" key="1">
    <source>
        <dbReference type="EMBL" id="JAH70818.1"/>
    </source>
</evidence>
<dbReference type="AlphaFoldDB" id="A0A0E9V0R8"/>
<sequence>MLVQAMPKHEAIHTKDKI</sequence>